<reference evidence="1 2" key="1">
    <citation type="submission" date="2017-05" db="EMBL/GenBank/DDBJ databases">
        <title>Full genome sequence of Pseudorhodoplanes sinuspersici.</title>
        <authorList>
            <person name="Dastgheib S.M.M."/>
            <person name="Shavandi M."/>
            <person name="Tirandaz H."/>
        </authorList>
    </citation>
    <scope>NUCLEOTIDE SEQUENCE [LARGE SCALE GENOMIC DNA]</scope>
    <source>
        <strain evidence="1 2">RIPI110</strain>
    </source>
</reference>
<protein>
    <submittedName>
        <fullName evidence="1">Uncharacterized protein</fullName>
    </submittedName>
</protein>
<dbReference type="AlphaFoldDB" id="A0A1W6ZU68"/>
<keyword evidence="2" id="KW-1185">Reference proteome</keyword>
<dbReference type="KEGG" id="psin:CAK95_15405"/>
<evidence type="ECO:0000313" key="2">
    <source>
        <dbReference type="Proteomes" id="UP000194137"/>
    </source>
</evidence>
<dbReference type="Proteomes" id="UP000194137">
    <property type="component" value="Chromosome"/>
</dbReference>
<dbReference type="RefSeq" id="WP_086088701.1">
    <property type="nucleotide sequence ID" value="NZ_CP021112.1"/>
</dbReference>
<evidence type="ECO:0000313" key="1">
    <source>
        <dbReference type="EMBL" id="ARQ00305.1"/>
    </source>
</evidence>
<gene>
    <name evidence="1" type="ORF">CAK95_15405</name>
</gene>
<proteinExistence type="predicted"/>
<name>A0A1W6ZU68_9HYPH</name>
<sequence>MKQNYAIMTSMLMLALILIGAQTHALFMSGNSNEAAPTPVLKASIVETINNLEDHHPRHEEPSAPFDRGVPNIIIH</sequence>
<dbReference type="EMBL" id="CP021112">
    <property type="protein sequence ID" value="ARQ00305.1"/>
    <property type="molecule type" value="Genomic_DNA"/>
</dbReference>
<organism evidence="1 2">
    <name type="scientific">Pseudorhodoplanes sinuspersici</name>
    <dbReference type="NCBI Taxonomy" id="1235591"/>
    <lineage>
        <taxon>Bacteria</taxon>
        <taxon>Pseudomonadati</taxon>
        <taxon>Pseudomonadota</taxon>
        <taxon>Alphaproteobacteria</taxon>
        <taxon>Hyphomicrobiales</taxon>
        <taxon>Pseudorhodoplanes</taxon>
    </lineage>
</organism>
<accession>A0A1W6ZU68</accession>